<dbReference type="SUPFAM" id="SSF160207">
    <property type="entry name" value="NMB0488-like"/>
    <property type="match status" value="1"/>
</dbReference>
<dbReference type="Proteomes" id="UP000677812">
    <property type="component" value="Unassembled WGS sequence"/>
</dbReference>
<dbReference type="InterPro" id="IPR037891">
    <property type="entry name" value="Cdil-like_sf"/>
</dbReference>
<dbReference type="EMBL" id="JAGRQH010000005">
    <property type="protein sequence ID" value="MBR0560121.1"/>
    <property type="molecule type" value="Genomic_DNA"/>
</dbReference>
<sequence length="282" mass="32723">MDTNLLVGDLIRTKESSVNQKFTDLGKRARGPYFLGRHPALVLQRSIYGYGARDLATITYKQKNGKWSNRNTIICLRYFELVSRPQKSALFNPFKTWEAYEQRRSITLVKSKKCVYSFQWANSACTTDPDTPLMYQPLPMSHAELGAYIRLALSKTSDHESRRENGVMPREYLDEIFRRTRINFDPVFEEMKSKYKLDRTKLLSTRSQISVSQLYDCYLIQPTASAPESFLFVSIHESDENLGRAALSVIERSITEKQYRTEHSFLSRITPHLEPHILNATF</sequence>
<name>A0ABS5E8B3_9PROT</name>
<dbReference type="RefSeq" id="WP_211682229.1">
    <property type="nucleotide sequence ID" value="NZ_JAGRQH010000005.1"/>
</dbReference>
<evidence type="ECO:0000313" key="1">
    <source>
        <dbReference type="EMBL" id="MBR0560121.1"/>
    </source>
</evidence>
<comment type="caution">
    <text evidence="1">The sequence shown here is derived from an EMBL/GenBank/DDBJ whole genome shotgun (WGS) entry which is preliminary data.</text>
</comment>
<gene>
    <name evidence="1" type="ORF">KB213_08660</name>
</gene>
<proteinExistence type="predicted"/>
<protein>
    <submittedName>
        <fullName evidence="1">Uncharacterized protein</fullName>
    </submittedName>
</protein>
<reference evidence="1 2" key="1">
    <citation type="submission" date="2021-04" db="EMBL/GenBank/DDBJ databases">
        <title>The complete genome sequence of Neokomagataea sp. TBRC 2177.</title>
        <authorList>
            <person name="Charoenyingcharoen P."/>
            <person name="Yukphan P."/>
        </authorList>
    </citation>
    <scope>NUCLEOTIDE SEQUENCE [LARGE SCALE GENOMIC DNA]</scope>
    <source>
        <strain evidence="1 2">TBRC 2177</strain>
    </source>
</reference>
<keyword evidence="2" id="KW-1185">Reference proteome</keyword>
<accession>A0ABS5E8B3</accession>
<evidence type="ECO:0000313" key="2">
    <source>
        <dbReference type="Proteomes" id="UP000677812"/>
    </source>
</evidence>
<organism evidence="1 2">
    <name type="scientific">Neokomagataea anthophila</name>
    <dbReference type="NCBI Taxonomy" id="2826925"/>
    <lineage>
        <taxon>Bacteria</taxon>
        <taxon>Pseudomonadati</taxon>
        <taxon>Pseudomonadota</taxon>
        <taxon>Alphaproteobacteria</taxon>
        <taxon>Acetobacterales</taxon>
        <taxon>Acetobacteraceae</taxon>
        <taxon>Neokomagataea</taxon>
    </lineage>
</organism>